<feature type="domain" description="PKS/mFAS DH" evidence="15">
    <location>
        <begin position="925"/>
        <end position="1219"/>
    </location>
</feature>
<dbReference type="SUPFAM" id="SSF53335">
    <property type="entry name" value="S-adenosyl-L-methionine-dependent methyltransferases"/>
    <property type="match status" value="1"/>
</dbReference>
<dbReference type="InterPro" id="IPR045851">
    <property type="entry name" value="AMP-bd_C_sf"/>
</dbReference>
<keyword evidence="3" id="KW-0597">Phosphoprotein</keyword>
<dbReference type="PROSITE" id="PS52019">
    <property type="entry name" value="PKS_MFAS_DH"/>
    <property type="match status" value="1"/>
</dbReference>
<evidence type="ECO:0000256" key="1">
    <source>
        <dbReference type="ARBA" id="ARBA00004685"/>
    </source>
</evidence>
<evidence type="ECO:0008006" key="18">
    <source>
        <dbReference type="Google" id="ProtNLM"/>
    </source>
</evidence>
<dbReference type="CDD" id="cd05930">
    <property type="entry name" value="A_NRPS"/>
    <property type="match status" value="1"/>
</dbReference>
<dbReference type="InterPro" id="IPR057326">
    <property type="entry name" value="KR_dom"/>
</dbReference>
<comment type="pathway">
    <text evidence="1">Mycotoxin biosynthesis.</text>
</comment>
<feature type="region of interest" description="C-terminal hotdog fold" evidence="11">
    <location>
        <begin position="1073"/>
        <end position="1219"/>
    </location>
</feature>
<feature type="active site" description="Proton donor; for dehydratase activity" evidence="11">
    <location>
        <position position="1130"/>
    </location>
</feature>
<feature type="active site" description="Proton acceptor; for dehydratase activity" evidence="11">
    <location>
        <position position="957"/>
    </location>
</feature>
<evidence type="ECO:0000256" key="11">
    <source>
        <dbReference type="PROSITE-ProRule" id="PRU01363"/>
    </source>
</evidence>
<evidence type="ECO:0000259" key="15">
    <source>
        <dbReference type="PROSITE" id="PS52019"/>
    </source>
</evidence>
<dbReference type="PROSITE" id="PS52004">
    <property type="entry name" value="KS3_2"/>
    <property type="match status" value="1"/>
</dbReference>
<dbReference type="EMBL" id="JAGPXF010000004">
    <property type="protein sequence ID" value="KAH7246618.1"/>
    <property type="molecule type" value="Genomic_DNA"/>
</dbReference>
<dbReference type="PROSITE" id="PS00606">
    <property type="entry name" value="KS3_1"/>
    <property type="match status" value="1"/>
</dbReference>
<dbReference type="SMART" id="SM00827">
    <property type="entry name" value="PKS_AT"/>
    <property type="match status" value="1"/>
</dbReference>
<keyword evidence="7" id="KW-0677">Repeat</keyword>
<dbReference type="CDD" id="cd00833">
    <property type="entry name" value="PKS"/>
    <property type="match status" value="1"/>
</dbReference>
<dbReference type="InterPro" id="IPR013217">
    <property type="entry name" value="Methyltransf_12"/>
</dbReference>
<organism evidence="16 17">
    <name type="scientific">Fusarium tricinctum</name>
    <dbReference type="NCBI Taxonomy" id="61284"/>
    <lineage>
        <taxon>Eukaryota</taxon>
        <taxon>Fungi</taxon>
        <taxon>Dikarya</taxon>
        <taxon>Ascomycota</taxon>
        <taxon>Pezizomycotina</taxon>
        <taxon>Sordariomycetes</taxon>
        <taxon>Hypocreomycetidae</taxon>
        <taxon>Hypocreales</taxon>
        <taxon>Nectriaceae</taxon>
        <taxon>Fusarium</taxon>
        <taxon>Fusarium tricinctum species complex</taxon>
    </lineage>
</organism>
<dbReference type="InterPro" id="IPR020845">
    <property type="entry name" value="AMP-binding_CS"/>
</dbReference>
<feature type="domain" description="Ketosynthase family 3 (KS3)" evidence="14">
    <location>
        <begin position="9"/>
        <end position="440"/>
    </location>
</feature>
<dbReference type="CDD" id="cd02440">
    <property type="entry name" value="AdoMet_MTases"/>
    <property type="match status" value="1"/>
</dbReference>
<dbReference type="SMART" id="SM00822">
    <property type="entry name" value="PKS_KR"/>
    <property type="match status" value="1"/>
</dbReference>
<dbReference type="InterPro" id="IPR020841">
    <property type="entry name" value="PKS_Beta-ketoAc_synthase_dom"/>
</dbReference>
<evidence type="ECO:0000256" key="10">
    <source>
        <dbReference type="ARBA" id="ARBA00029443"/>
    </source>
</evidence>
<dbReference type="InterPro" id="IPR010071">
    <property type="entry name" value="AA_adenyl_dom"/>
</dbReference>
<keyword evidence="6" id="KW-0808">Transferase</keyword>
<dbReference type="GO" id="GO:0004315">
    <property type="term" value="F:3-oxoacyl-[acyl-carrier-protein] synthase activity"/>
    <property type="evidence" value="ECO:0007669"/>
    <property type="project" value="InterPro"/>
</dbReference>
<dbReference type="Gene3D" id="3.40.47.10">
    <property type="match status" value="1"/>
</dbReference>
<sequence length="3629" mass="399865">MPGTNFPGHQPIAIIGTSCRFPGGANTPSRLWDLLCEKRDVQSPIPEQRFNADAFYNSNGDKNGCTDVKKAYLLSEDIRAFDAAFFKINPREAEAMDPQQRLLLEAVYEATEAAGLPIEDLKGSDTAVYVGSMTGDYHELLMRDPQDMPKYMATGTARSILSNRISYLFDWKGPSMTIDTACSSSLVAVYDAVTALRNGVSRVACAGGANLILGPEMMISESKLHMLSPTGRSRMWDASANGYARGEGVAAIMMKTLSQALRDGDHIEGIIREIGVNSDGRTNGITLPSPDAQKALIRQTYKNAGLDIFKDRCQFFEAHGTGTPAGDPLEARAIHEAFFGEGDIITEPMYVGSVKTAIGHLEGCAGLAGLIKALEAVKRGIIPPNQLFENLNPAVKPYASNLAIPVEAKPWPKLAPGVFRRASVNSFGFGGTNAHAIIEQFDNIQNTSPKAEIISNPLVISANSDLSLRAQIGRLATAIDESDESQVHRIIYTLAQRRSQLPIRAFFSGHDLQSLQQKLKNATADDAAFPIASQDVPLGQKPRILGVFTGQGAQWPTMGREILKSSSFAQSLMKSLEESLASLPEPPSWTLTEQIMADKETSRLSEAAVSQPLCTAVQLMVVELLQKAGINFSCVIGHSSGEITAAYAAGFLSASDAIRVAYLRGVCAKLASGDNGAEGAMMAVGLSFEEASVFCEERFPGLIDVAARNKASIDEAKALLDEQGTFARVLKVDTAYHSHHMHPCAQPYLDMLHAAKIKTLPGHDSCEWYSSVLGERISASLHSDVLSGEYWVENMINPVLFSVASELVAGSDLPCHVALEVGPHPALKGPFNQTYKRATGSQLPYQGTLTRNVHDVEALSDSLGFLWSRLDKSSVDFITYAQAFSAFSETAMAVGLPSYAWDHTQSFWRESRKSRNFRQRVHPPHPLLGTRSVEDPIDSMRWLNYLRLEDVPWLEGHKVEGNVVFPAAGYLVMALEAARAIDQTKEIQLVELSDVHILSAIQLSQEYQATETVFNLEVEQKQPGFATGRWTLSTPLNGRDDNWRCNAKGQLHVEYGSADVSLLPSRNKPIASLTSVDVERFYTSLADIGLEYTGEFKHLDSIDRQLGLATASARHITPDFSALIHPAVLDSAFQSIFAAYCWPDDGSLQAPFVPTFFQSLRIVNTSHLWNGKELTIDSFLTNTSERELTADMDIFQSEGAPVLQLQGLTCTSLQRPGPSSAKELYTKTEWEVDIASAIARPETQDGDNASDLELVDLCERLSYFYLRQLNNMVSREEVLGFDWHYQRVFEWIDHLFPSIESGHHPTIKKEWSSDSEEWLIQQASKFPGSIDLQLIQAVGENLPAVVRKQTTMLEHMVKNDMLNRFYKFGLGFGRANAYLGQISKQIAHRYPRMNILEIGAGTGGASKQILESLGTTFESYTFTDISTGFFEAAAEAFEPWAAKIIFKPLNIENDPAEQGFLEGHYDFIIASNVLHATKSLAVTMQNTRRLLKPGGQLLLLEVTSDIVRVKLMMSGLSGWWLGGDDGRRYGPTIPVSQWDTLLRQTGFSGVDKTVNDFVDDSKYMTSVMLSQAVDDGIRLLRNPLSVSADWLVSQSITIVGGKYKAIAQDVKKLICQINDATETTIHCFNNFEELALSESSFHARSALVLEDMDEPILKDLTEDKLRVLAISETNRSKILVPSFFAASLLRKTAFSITAERLLNDVDSGTTVLVHEADEFMGSALQWKAAELGLAIVLTTSDSEKAKSDGVVFRIVPQSTSVVIDLSGNDYSAIDSPLQRYLPSRCNTSQGVQDPIIHEDGPMLKLSEMANKALSVRDYATVVDFASDTTISAVIQPLRGDQLFRSDKTYLLIGCTGGLGKALCRWMVSSGVRHLALTTRNVAAVDKVWLEELRLQGAEINLYQADVSDKDALQQAYHRIVQEMPSICDRAFSGLKVDDFHKVFGPKVKGTQNLHELFMDQKLDFFIMFSSLASVVGNRGQANYAAANLFMSAIAEQRRAKGLAASVMHIGMVLGVGYVSSTGAYEATLRSLNYMAISETDLLNMFSQAILVGQPNSIHAPELITGLNRYSLEPDVQKYFWHDNMRFSHYTVEEEHQERSSTTKISIPQRLAEVKDPSVVLAIVEEEFCTKLERLLQAESGSIKASQSLLGLGVDSLVSAEIRSWFLKEVDVDIPVLEILNTASIKELCSTVISNLPTVSDHGTETQTKVTKEAIKSLDAANEPFTIRNSPNSTQVTSEADVEEDKSVRPDVERSGPLSFAQERLWFLQQFLQNPCTYNVTMHYHISGPLRVEDLEMAFQKVIQRHESLRTSFYIDTETDLPRQGVCRQSSFQLVQKQNSTAKTEYEIMKNIKAVVVTNADDEHDIVFGFHHIALDGYSAQIMVPLPPKGQDYLDFATAQKAASFPTDTIKYWRAEFDNLPPTLPLLDFAESKMRVPLTDYTTRGYERTLSAEQGASIKAAARTLGVTPFHIYLAALQAVLYDLTSSKDNDAAHMDTVGFFVNVLPIRLQSSASQTLADLASNAKAKADNALTHSQIPFDVLLDELKLPRSTTHSPLFQVVLNYKMGSTQKVPLGDCQAQLVAFKDADNPYDLTFDIEVYNDGSTSVSIKTQQYLYTQSELDFVMDNYVNVLGLFSEQPDLTLGKFCKPTTGQIQKALSLGRGEQIQSPRLETLSHYFEDWVSKQPEATVLRTDDGKVISYLQLNALINQIAVRLVEMGVRQGSRVCVYCEPGLYIFAILMAIAKSGGVYVPLDAQNPIKRLQLIVDDCQPDVLLIDDSTKDMAPELDTTAKFVNVYHVQSGPFDAPHFENCAQGTGMGYIYYTSGTTGVPKGVALTHANLVHHIDGLIHFYNLRRGRMLQQAPLGFDMSLTQMSITAVMGGTLIVASSETRKDPMQIAQLMLTEEVTHTFMTPTLALAVIHHGYEYLSKCVDWEFALLSGEAFRAHVPPEFKRLGLKNLQLYNGYGPTEITINSSSGLNELDETAPHDTRNPSIGFTLPNYSTYILDEDMQLVRPGKAGELVVAGSGIAIGYLNREDLTKARFIPDPFASPDYIARGWSRMYRTGDKARFLPDGRIVFLGRIAGDSQIKLRGFRIELEDVANTIVKASDGIISEATVSLREGVSGDGDSAYLVAFAIISQTNCPSDVKAYLKQLLKDLSLPRYMIPARIVPIDQLPINASGKLDQYALDALSVPIEADTVHETLTETQERLKLEWLKVLPPVGADAIIGPDTDFFSAGGNSLRIVTLREHIGREFGVTISVFDLFQASTLGEMAAKIDGSTVQEATKPINWEEETCIDLDLESSTTEAVLASQITEGLQVVLTGSTGFLGLSILKSLLEDKRVSKVHCLAIRSSSKKRDAVFSSPRVTCYHGDLSLPRLGLPEEQFDLLARTTDRIVHNGADVSFLKTYQSLRRSNVGSVKELARMAIGRKIPLHFVSTGGVVNLTGQDGLPEVSVGDVEPPTDGSLGYVVSKWASEHILEEYAERYGLPVWIHRPANITGVNAPPADLMQNIFHYSLKTASLPDLTSWRGFFDFVPVETVARDISGSIHEADTDKVVFRHHCGTQKIPIDDLPAHLETELGRKIDMVDVEEWLDRAKNIGLDGVTAALVEKTLKQGGGVVPWLRKGRE</sequence>
<keyword evidence="5" id="KW-0489">Methyltransferase</keyword>
<dbReference type="InterPro" id="IPR001227">
    <property type="entry name" value="Ac_transferase_dom_sf"/>
</dbReference>
<keyword evidence="2" id="KW-0596">Phosphopantetheine</keyword>
<dbReference type="InterPro" id="IPR023213">
    <property type="entry name" value="CAT-like_dom_sf"/>
</dbReference>
<dbReference type="Pfam" id="PF14765">
    <property type="entry name" value="PS-DH"/>
    <property type="match status" value="1"/>
</dbReference>
<dbReference type="InterPro" id="IPR009081">
    <property type="entry name" value="PP-bd_ACP"/>
</dbReference>
<dbReference type="InterPro" id="IPR032821">
    <property type="entry name" value="PKS_assoc"/>
</dbReference>
<dbReference type="Gene3D" id="3.40.50.150">
    <property type="entry name" value="Vaccinia Virus protein VP39"/>
    <property type="match status" value="1"/>
</dbReference>
<dbReference type="Gene3D" id="3.30.559.30">
    <property type="entry name" value="Nonribosomal peptide synthetase, condensation domain"/>
    <property type="match status" value="1"/>
</dbReference>
<dbReference type="InterPro" id="IPR036736">
    <property type="entry name" value="ACP-like_sf"/>
</dbReference>
<evidence type="ECO:0000256" key="3">
    <source>
        <dbReference type="ARBA" id="ARBA00022553"/>
    </source>
</evidence>
<evidence type="ECO:0000256" key="2">
    <source>
        <dbReference type="ARBA" id="ARBA00022450"/>
    </source>
</evidence>
<feature type="compositionally biased region" description="Polar residues" evidence="12">
    <location>
        <begin position="2226"/>
        <end position="2237"/>
    </location>
</feature>
<gene>
    <name evidence="16" type="ORF">BKA59DRAFT_501553</name>
</gene>
<dbReference type="Gene3D" id="3.30.300.30">
    <property type="match status" value="1"/>
</dbReference>
<dbReference type="GO" id="GO:0032259">
    <property type="term" value="P:methylation"/>
    <property type="evidence" value="ECO:0007669"/>
    <property type="project" value="UniProtKB-KW"/>
</dbReference>
<dbReference type="Gene3D" id="3.40.50.720">
    <property type="entry name" value="NAD(P)-binding Rossmann-like Domain"/>
    <property type="match status" value="2"/>
</dbReference>
<dbReference type="PANTHER" id="PTHR43775:SF20">
    <property type="entry name" value="HYBRID PKS-NRPS SYNTHETASE APDA"/>
    <property type="match status" value="1"/>
</dbReference>
<dbReference type="PROSITE" id="PS00012">
    <property type="entry name" value="PHOSPHOPANTETHEINE"/>
    <property type="match status" value="2"/>
</dbReference>
<dbReference type="Gene3D" id="3.10.129.110">
    <property type="entry name" value="Polyketide synthase dehydratase"/>
    <property type="match status" value="1"/>
</dbReference>
<dbReference type="GO" id="GO:0006633">
    <property type="term" value="P:fatty acid biosynthetic process"/>
    <property type="evidence" value="ECO:0007669"/>
    <property type="project" value="InterPro"/>
</dbReference>
<comment type="similarity">
    <text evidence="10">In the C-terminal section; belongs to the NRP synthetase family.</text>
</comment>
<evidence type="ECO:0000256" key="5">
    <source>
        <dbReference type="ARBA" id="ARBA00022603"/>
    </source>
</evidence>
<evidence type="ECO:0000313" key="16">
    <source>
        <dbReference type="EMBL" id="KAH7246618.1"/>
    </source>
</evidence>
<keyword evidence="9" id="KW-0511">Multifunctional enzyme</keyword>
<evidence type="ECO:0000259" key="13">
    <source>
        <dbReference type="PROSITE" id="PS50075"/>
    </source>
</evidence>
<dbReference type="InterPro" id="IPR014030">
    <property type="entry name" value="Ketoacyl_synth_N"/>
</dbReference>
<evidence type="ECO:0000256" key="6">
    <source>
        <dbReference type="ARBA" id="ARBA00022679"/>
    </source>
</evidence>
<dbReference type="Gene3D" id="1.10.1200.10">
    <property type="entry name" value="ACP-like"/>
    <property type="match status" value="2"/>
</dbReference>
<dbReference type="InterPro" id="IPR050091">
    <property type="entry name" value="PKS_NRPS_Biosynth_Enz"/>
</dbReference>
<dbReference type="Pfam" id="PF00668">
    <property type="entry name" value="Condensation"/>
    <property type="match status" value="1"/>
</dbReference>
<dbReference type="SUPFAM" id="SSF47336">
    <property type="entry name" value="ACP-like"/>
    <property type="match status" value="2"/>
</dbReference>
<dbReference type="GO" id="GO:0004312">
    <property type="term" value="F:fatty acid synthase activity"/>
    <property type="evidence" value="ECO:0007669"/>
    <property type="project" value="TreeGrafter"/>
</dbReference>
<dbReference type="InterPro" id="IPR042104">
    <property type="entry name" value="PKS_dehydratase_sf"/>
</dbReference>
<accession>A0A8K0RZ02</accession>
<dbReference type="InterPro" id="IPR042099">
    <property type="entry name" value="ANL_N_sf"/>
</dbReference>
<dbReference type="InterPro" id="IPR029063">
    <property type="entry name" value="SAM-dependent_MTases_sf"/>
</dbReference>
<dbReference type="PROSITE" id="PS50075">
    <property type="entry name" value="CARRIER"/>
    <property type="match status" value="2"/>
</dbReference>
<evidence type="ECO:0000313" key="17">
    <source>
        <dbReference type="Proteomes" id="UP000813427"/>
    </source>
</evidence>
<dbReference type="SUPFAM" id="SSF51735">
    <property type="entry name" value="NAD(P)-binding Rossmann-fold domains"/>
    <property type="match status" value="2"/>
</dbReference>
<dbReference type="SUPFAM" id="SSF56801">
    <property type="entry name" value="Acetyl-CoA synthetase-like"/>
    <property type="match status" value="1"/>
</dbReference>
<dbReference type="Pfam" id="PF00550">
    <property type="entry name" value="PP-binding"/>
    <property type="match status" value="2"/>
</dbReference>
<evidence type="ECO:0000256" key="12">
    <source>
        <dbReference type="SAM" id="MobiDB-lite"/>
    </source>
</evidence>
<evidence type="ECO:0000256" key="7">
    <source>
        <dbReference type="ARBA" id="ARBA00022737"/>
    </source>
</evidence>
<dbReference type="Gene3D" id="3.40.50.12780">
    <property type="entry name" value="N-terminal domain of ligase-like"/>
    <property type="match status" value="1"/>
</dbReference>
<dbReference type="InterPro" id="IPR036291">
    <property type="entry name" value="NAD(P)-bd_dom_sf"/>
</dbReference>
<feature type="domain" description="Carrier" evidence="13">
    <location>
        <begin position="3202"/>
        <end position="3281"/>
    </location>
</feature>
<dbReference type="InterPro" id="IPR014031">
    <property type="entry name" value="Ketoacyl_synth_C"/>
</dbReference>
<dbReference type="InterPro" id="IPR020807">
    <property type="entry name" value="PKS_DH"/>
</dbReference>
<dbReference type="Gene3D" id="3.30.559.10">
    <property type="entry name" value="Chloramphenicol acetyltransferase-like domain"/>
    <property type="match status" value="1"/>
</dbReference>
<dbReference type="SMART" id="SM00823">
    <property type="entry name" value="PKS_PP"/>
    <property type="match status" value="2"/>
</dbReference>
<dbReference type="InterPro" id="IPR018201">
    <property type="entry name" value="Ketoacyl_synth_AS"/>
</dbReference>
<dbReference type="Proteomes" id="UP000813427">
    <property type="component" value="Unassembled WGS sequence"/>
</dbReference>
<dbReference type="InterPro" id="IPR016035">
    <property type="entry name" value="Acyl_Trfase/lysoPLipase"/>
</dbReference>
<dbReference type="InterPro" id="IPR013968">
    <property type="entry name" value="PKS_KR"/>
</dbReference>
<dbReference type="InterPro" id="IPR020806">
    <property type="entry name" value="PKS_PP-bd"/>
</dbReference>
<dbReference type="Pfam" id="PF16197">
    <property type="entry name" value="KAsynt_C_assoc"/>
    <property type="match status" value="1"/>
</dbReference>
<dbReference type="InterPro" id="IPR014043">
    <property type="entry name" value="Acyl_transferase_dom"/>
</dbReference>
<dbReference type="Pfam" id="PF07993">
    <property type="entry name" value="NAD_binding_4"/>
    <property type="match status" value="1"/>
</dbReference>
<evidence type="ECO:0000256" key="8">
    <source>
        <dbReference type="ARBA" id="ARBA00023002"/>
    </source>
</evidence>
<dbReference type="InterPro" id="IPR049551">
    <property type="entry name" value="PKS_DH_C"/>
</dbReference>
<proteinExistence type="inferred from homology"/>
<dbReference type="Pfam" id="PF08242">
    <property type="entry name" value="Methyltransf_12"/>
    <property type="match status" value="1"/>
</dbReference>
<dbReference type="OrthoDB" id="329835at2759"/>
<dbReference type="GO" id="GO:0016491">
    <property type="term" value="F:oxidoreductase activity"/>
    <property type="evidence" value="ECO:0007669"/>
    <property type="project" value="UniProtKB-KW"/>
</dbReference>
<dbReference type="Pfam" id="PF00109">
    <property type="entry name" value="ketoacyl-synt"/>
    <property type="match status" value="1"/>
</dbReference>
<dbReference type="Gene3D" id="3.30.70.3290">
    <property type="match status" value="1"/>
</dbReference>
<feature type="region of interest" description="Disordered" evidence="12">
    <location>
        <begin position="2223"/>
        <end position="2253"/>
    </location>
</feature>
<dbReference type="GO" id="GO:0009403">
    <property type="term" value="P:toxin biosynthetic process"/>
    <property type="evidence" value="ECO:0007669"/>
    <property type="project" value="UniProtKB-ARBA"/>
</dbReference>
<dbReference type="SMART" id="SM00825">
    <property type="entry name" value="PKS_KS"/>
    <property type="match status" value="1"/>
</dbReference>
<dbReference type="Pfam" id="PF00698">
    <property type="entry name" value="Acyl_transf_1"/>
    <property type="match status" value="1"/>
</dbReference>
<feature type="region of interest" description="N-terminal hotdog fold" evidence="11">
    <location>
        <begin position="925"/>
        <end position="1058"/>
    </location>
</feature>
<dbReference type="Pfam" id="PF02801">
    <property type="entry name" value="Ketoacyl-synt_C"/>
    <property type="match status" value="1"/>
</dbReference>
<keyword evidence="17" id="KW-1185">Reference proteome</keyword>
<name>A0A8K0RZ02_9HYPO</name>
<dbReference type="InterPro" id="IPR049900">
    <property type="entry name" value="PKS_mFAS_DH"/>
</dbReference>
<dbReference type="PANTHER" id="PTHR43775">
    <property type="entry name" value="FATTY ACID SYNTHASE"/>
    <property type="match status" value="1"/>
</dbReference>
<dbReference type="Pfam" id="PF21089">
    <property type="entry name" value="PKS_DH_N"/>
    <property type="match status" value="1"/>
</dbReference>
<dbReference type="GO" id="GO:0008168">
    <property type="term" value="F:methyltransferase activity"/>
    <property type="evidence" value="ECO:0007669"/>
    <property type="project" value="UniProtKB-KW"/>
</dbReference>
<dbReference type="SMART" id="SM00826">
    <property type="entry name" value="PKS_DH"/>
    <property type="match status" value="1"/>
</dbReference>
<dbReference type="FunFam" id="3.40.47.10:FF:000019">
    <property type="entry name" value="Polyketide synthase type I"/>
    <property type="match status" value="1"/>
</dbReference>
<dbReference type="InterPro" id="IPR001242">
    <property type="entry name" value="Condensation_dom"/>
</dbReference>
<keyword evidence="8" id="KW-0560">Oxidoreductase</keyword>
<protein>
    <recommendedName>
        <fullName evidence="18">Polyketide synthase</fullName>
    </recommendedName>
</protein>
<dbReference type="Pfam" id="PF08659">
    <property type="entry name" value="KR"/>
    <property type="match status" value="1"/>
</dbReference>
<dbReference type="PROSITE" id="PS00455">
    <property type="entry name" value="AMP_BINDING"/>
    <property type="match status" value="1"/>
</dbReference>
<dbReference type="SUPFAM" id="SSF53901">
    <property type="entry name" value="Thiolase-like"/>
    <property type="match status" value="1"/>
</dbReference>
<dbReference type="SUPFAM" id="SSF52777">
    <property type="entry name" value="CoA-dependent acyltransferases"/>
    <property type="match status" value="2"/>
</dbReference>
<reference evidence="16" key="1">
    <citation type="journal article" date="2021" name="Nat. Commun.">
        <title>Genetic determinants of endophytism in the Arabidopsis root mycobiome.</title>
        <authorList>
            <person name="Mesny F."/>
            <person name="Miyauchi S."/>
            <person name="Thiergart T."/>
            <person name="Pickel B."/>
            <person name="Atanasova L."/>
            <person name="Karlsson M."/>
            <person name="Huettel B."/>
            <person name="Barry K.W."/>
            <person name="Haridas S."/>
            <person name="Chen C."/>
            <person name="Bauer D."/>
            <person name="Andreopoulos W."/>
            <person name="Pangilinan J."/>
            <person name="LaButti K."/>
            <person name="Riley R."/>
            <person name="Lipzen A."/>
            <person name="Clum A."/>
            <person name="Drula E."/>
            <person name="Henrissat B."/>
            <person name="Kohler A."/>
            <person name="Grigoriev I.V."/>
            <person name="Martin F.M."/>
            <person name="Hacquard S."/>
        </authorList>
    </citation>
    <scope>NUCLEOTIDE SEQUENCE</scope>
    <source>
        <strain evidence="16">MPI-SDFR-AT-0068</strain>
    </source>
</reference>
<comment type="caution">
    <text evidence="16">The sequence shown here is derived from an EMBL/GenBank/DDBJ whole genome shotgun (WGS) entry which is preliminary data.</text>
</comment>
<evidence type="ECO:0000256" key="4">
    <source>
        <dbReference type="ARBA" id="ARBA00022598"/>
    </source>
</evidence>
<evidence type="ECO:0000256" key="9">
    <source>
        <dbReference type="ARBA" id="ARBA00023268"/>
    </source>
</evidence>
<dbReference type="GO" id="GO:0016874">
    <property type="term" value="F:ligase activity"/>
    <property type="evidence" value="ECO:0007669"/>
    <property type="project" value="UniProtKB-KW"/>
</dbReference>
<dbReference type="InterPro" id="IPR006162">
    <property type="entry name" value="Ppantetheine_attach_site"/>
</dbReference>
<dbReference type="SUPFAM" id="SSF52151">
    <property type="entry name" value="FabD/lysophospholipase-like"/>
    <property type="match status" value="1"/>
</dbReference>
<dbReference type="Pfam" id="PF00501">
    <property type="entry name" value="AMP-binding"/>
    <property type="match status" value="1"/>
</dbReference>
<dbReference type="CDD" id="cd19532">
    <property type="entry name" value="C_PKS-NRPS"/>
    <property type="match status" value="1"/>
</dbReference>
<dbReference type="NCBIfam" id="TIGR01733">
    <property type="entry name" value="AA-adenyl-dom"/>
    <property type="match status" value="1"/>
</dbReference>
<dbReference type="Gene3D" id="3.40.366.10">
    <property type="entry name" value="Malonyl-Coenzyme A Acyl Carrier Protein, domain 2"/>
    <property type="match status" value="1"/>
</dbReference>
<dbReference type="InterPro" id="IPR016039">
    <property type="entry name" value="Thiolase-like"/>
</dbReference>
<feature type="compositionally biased region" description="Basic and acidic residues" evidence="12">
    <location>
        <begin position="2244"/>
        <end position="2253"/>
    </location>
</feature>
<dbReference type="InterPro" id="IPR013120">
    <property type="entry name" value="FAR_NAD-bd"/>
</dbReference>
<dbReference type="GO" id="GO:0031177">
    <property type="term" value="F:phosphopantetheine binding"/>
    <property type="evidence" value="ECO:0007669"/>
    <property type="project" value="InterPro"/>
</dbReference>
<keyword evidence="4" id="KW-0436">Ligase</keyword>
<dbReference type="InterPro" id="IPR000873">
    <property type="entry name" value="AMP-dep_synth/lig_dom"/>
</dbReference>
<feature type="domain" description="Carrier" evidence="13">
    <location>
        <begin position="2118"/>
        <end position="2195"/>
    </location>
</feature>
<evidence type="ECO:0000259" key="14">
    <source>
        <dbReference type="PROSITE" id="PS52004"/>
    </source>
</evidence>
<dbReference type="InterPro" id="IPR049552">
    <property type="entry name" value="PKS_DH_N"/>
</dbReference>